<reference evidence="1" key="1">
    <citation type="submission" date="2022-08" db="EMBL/GenBank/DDBJ databases">
        <title>Genome Sequence of Lecanicillium fungicola.</title>
        <authorList>
            <person name="Buettner E."/>
        </authorList>
    </citation>
    <scope>NUCLEOTIDE SEQUENCE</scope>
    <source>
        <strain evidence="1">Babe33</strain>
    </source>
</reference>
<evidence type="ECO:0000313" key="2">
    <source>
        <dbReference type="Proteomes" id="UP001143910"/>
    </source>
</evidence>
<accession>A0ACC1NXF4</accession>
<keyword evidence="2" id="KW-1185">Reference proteome</keyword>
<organism evidence="1 2">
    <name type="scientific">Zarea fungicola</name>
    <dbReference type="NCBI Taxonomy" id="93591"/>
    <lineage>
        <taxon>Eukaryota</taxon>
        <taxon>Fungi</taxon>
        <taxon>Dikarya</taxon>
        <taxon>Ascomycota</taxon>
        <taxon>Pezizomycotina</taxon>
        <taxon>Sordariomycetes</taxon>
        <taxon>Hypocreomycetidae</taxon>
        <taxon>Hypocreales</taxon>
        <taxon>Cordycipitaceae</taxon>
        <taxon>Zarea</taxon>
    </lineage>
</organism>
<evidence type="ECO:0000313" key="1">
    <source>
        <dbReference type="EMBL" id="KAJ2983620.1"/>
    </source>
</evidence>
<protein>
    <submittedName>
        <fullName evidence="1">Uncharacterized protein</fullName>
    </submittedName>
</protein>
<gene>
    <name evidence="1" type="ORF">NQ176_g551</name>
</gene>
<name>A0ACC1NXF4_9HYPO</name>
<dbReference type="Proteomes" id="UP001143910">
    <property type="component" value="Unassembled WGS sequence"/>
</dbReference>
<proteinExistence type="predicted"/>
<comment type="caution">
    <text evidence="1">The sequence shown here is derived from an EMBL/GenBank/DDBJ whole genome shotgun (WGS) entry which is preliminary data.</text>
</comment>
<dbReference type="EMBL" id="JANJQO010000022">
    <property type="protein sequence ID" value="KAJ2983620.1"/>
    <property type="molecule type" value="Genomic_DNA"/>
</dbReference>
<sequence length="379" mass="41460">MKVAEHEALAPGETMARLYTDSMDEVAKEIYTLTLQGPKSVNLMSWLKEVYTVSTASALYGPHNPFKSSEELVQAFWDYDSGLKMLVLDLFPAITIPKALKGREKVVQALRQFLKDNVNGRDGYAETVRNRLNANAKHACSEDSNARSELGLLSGLLINTVPVTFWMVAHILSSESLHSAIMSEISNVVEAGDGSEAHFRYIDVSAIKESCPILVSTYREVLRVAGAATATLSVEEDTLLDKRYLLKKGSIVQIPTNSVHADTEVWGSDAGDFNPERFDQSRKSFKKHHPSAFRTFGGGVGLCPGRHLAMDEVTTFTALVLYTFDISPGGSAASFQLPQKNTTSLGSIMNPIGSFDVTLSCREGLKGVVWKFGAKDQIT</sequence>